<feature type="domain" description="Secretion system C-terminal sorting" evidence="3">
    <location>
        <begin position="554"/>
        <end position="625"/>
    </location>
</feature>
<gene>
    <name evidence="5" type="ORF">ENS56_01190</name>
</gene>
<dbReference type="InterPro" id="IPR026444">
    <property type="entry name" value="Secre_tail"/>
</dbReference>
<dbReference type="InterPro" id="IPR003790">
    <property type="entry name" value="GHL10"/>
</dbReference>
<dbReference type="PANTHER" id="PTHR43405">
    <property type="entry name" value="GLYCOSYL HYDROLASE DIGH"/>
    <property type="match status" value="1"/>
</dbReference>
<evidence type="ECO:0000313" key="5">
    <source>
        <dbReference type="EMBL" id="HGT46633.1"/>
    </source>
</evidence>
<evidence type="ECO:0000259" key="3">
    <source>
        <dbReference type="Pfam" id="PF18962"/>
    </source>
</evidence>
<sequence length="646" mass="73942">MKKYLLVSLFIFQSILISQPLQEFRAVKLTNVDSNILFTDLNIAQGMDYLASVNVNAVLCVVWNGGYTLYPSNTMDSLFAKPIHPSFIGRDALERVIVEAHRNGIEVYPWFEYGFAAWYSGNNPPSGGHILQTKPDWACRLSNGQIAKKNGFDWMSAIHPEVQDFMNKLINEVMQYDIDGIEFSDRIPAMPIEGGYEPYTVTLYQSENNGQNPPTNFNDNNWKRWRANKMNQWYRNVRSSIKNFDENIFVSTSPSIYPWSYDNYLQDVQTWLDSGICDQFIPQLYRYTFPEYLYELNQAILQAGTHNLHKLFGGILMNIGLPPNDYLISPEYLLAALQANRDRGVMGEAYFYYEGFRKNNNQLGDTLKATFYSQPAIVPGRNGNKWRPKATIKNEDETGVAITGNWTNYPMQGFTGQIIRTNQTSSYASVEYNIEVPFSAYFDVYAYLTPNTTWTQQGRYVLYGETDSSEVIVNQSNLSRKGWQKIGTVYLSQGNRKVMKIDNRYLESGRYLVADAMMIMINRKLSPDVVITDVEDRKGKEEQVPTEFVLEQNYPNPFNPSTTISWQSPVGGRQTIKLYDVLGREIDTIVDGYYEAGKHSTFYIIHSTLPSGVYFYKLTSENPSTSSPKGQSGQSFSQTKKMILLR</sequence>
<evidence type="ECO:0000259" key="4">
    <source>
        <dbReference type="Pfam" id="PF25275"/>
    </source>
</evidence>
<dbReference type="NCBIfam" id="TIGR04183">
    <property type="entry name" value="Por_Secre_tail"/>
    <property type="match status" value="1"/>
</dbReference>
<dbReference type="PANTHER" id="PTHR43405:SF1">
    <property type="entry name" value="GLYCOSYL HYDROLASE DIGH"/>
    <property type="match status" value="1"/>
</dbReference>
<dbReference type="InterPro" id="IPR017853">
    <property type="entry name" value="GH"/>
</dbReference>
<dbReference type="SUPFAM" id="SSF51445">
    <property type="entry name" value="(Trans)glycosidases"/>
    <property type="match status" value="1"/>
</dbReference>
<dbReference type="InterPro" id="IPR033803">
    <property type="entry name" value="CBD-like_Golvesin-Xly"/>
</dbReference>
<feature type="domain" description="Golvesin/Xly CBD-like" evidence="4">
    <location>
        <begin position="391"/>
        <end position="519"/>
    </location>
</feature>
<proteinExistence type="predicted"/>
<reference evidence="5" key="1">
    <citation type="journal article" date="2020" name="mSystems">
        <title>Genome- and Community-Level Interaction Insights into Carbon Utilization and Element Cycling Functions of Hydrothermarchaeota in Hydrothermal Sediment.</title>
        <authorList>
            <person name="Zhou Z."/>
            <person name="Liu Y."/>
            <person name="Xu W."/>
            <person name="Pan J."/>
            <person name="Luo Z.H."/>
            <person name="Li M."/>
        </authorList>
    </citation>
    <scope>NUCLEOTIDE SEQUENCE [LARGE SCALE GENOMIC DNA]</scope>
    <source>
        <strain evidence="5">SpSt-500</strain>
    </source>
</reference>
<accession>A0A832DEE2</accession>
<dbReference type="Pfam" id="PF18962">
    <property type="entry name" value="Por_Secre_tail"/>
    <property type="match status" value="1"/>
</dbReference>
<dbReference type="Pfam" id="PF02638">
    <property type="entry name" value="GHL10"/>
    <property type="match status" value="1"/>
</dbReference>
<dbReference type="AlphaFoldDB" id="A0A832DEE2"/>
<feature type="domain" description="Glycosyl hydrolase-like 10" evidence="2">
    <location>
        <begin position="23"/>
        <end position="301"/>
    </location>
</feature>
<dbReference type="InterPro" id="IPR052177">
    <property type="entry name" value="Divisome_Glycosyl_Hydrolase"/>
</dbReference>
<comment type="caution">
    <text evidence="5">The sequence shown here is derived from an EMBL/GenBank/DDBJ whole genome shotgun (WGS) entry which is preliminary data.</text>
</comment>
<keyword evidence="1" id="KW-0732">Signal</keyword>
<dbReference type="Pfam" id="PF25275">
    <property type="entry name" value="Golvesin_C"/>
    <property type="match status" value="1"/>
</dbReference>
<name>A0A832DEE2_9BACT</name>
<dbReference type="Gene3D" id="3.20.20.80">
    <property type="entry name" value="Glycosidases"/>
    <property type="match status" value="1"/>
</dbReference>
<evidence type="ECO:0000259" key="2">
    <source>
        <dbReference type="Pfam" id="PF02638"/>
    </source>
</evidence>
<evidence type="ECO:0000256" key="1">
    <source>
        <dbReference type="ARBA" id="ARBA00022729"/>
    </source>
</evidence>
<organism evidence="5">
    <name type="scientific">Ignavibacterium album</name>
    <dbReference type="NCBI Taxonomy" id="591197"/>
    <lineage>
        <taxon>Bacteria</taxon>
        <taxon>Pseudomonadati</taxon>
        <taxon>Ignavibacteriota</taxon>
        <taxon>Ignavibacteria</taxon>
        <taxon>Ignavibacteriales</taxon>
        <taxon>Ignavibacteriaceae</taxon>
        <taxon>Ignavibacterium</taxon>
    </lineage>
</organism>
<protein>
    <submittedName>
        <fullName evidence="5">T9SS type A sorting domain-containing protein</fullName>
    </submittedName>
</protein>
<dbReference type="EMBL" id="DSVI01000004">
    <property type="protein sequence ID" value="HGT46633.1"/>
    <property type="molecule type" value="Genomic_DNA"/>
</dbReference>